<dbReference type="Pfam" id="PF01497">
    <property type="entry name" value="Peripla_BP_2"/>
    <property type="match status" value="1"/>
</dbReference>
<dbReference type="SUPFAM" id="SSF53807">
    <property type="entry name" value="Helical backbone' metal receptor"/>
    <property type="match status" value="1"/>
</dbReference>
<keyword evidence="8" id="KW-1185">Reference proteome</keyword>
<comment type="subcellular location">
    <subcellularLocation>
        <location evidence="1">Cell envelope</location>
    </subcellularLocation>
</comment>
<evidence type="ECO:0000256" key="4">
    <source>
        <dbReference type="ARBA" id="ARBA00022729"/>
    </source>
</evidence>
<gene>
    <name evidence="7" type="ORF">BJ968_001364</name>
</gene>
<accession>A0A7Y9DJC3</accession>
<keyword evidence="4 5" id="KW-0732">Signal</keyword>
<dbReference type="PROSITE" id="PS51257">
    <property type="entry name" value="PROKAR_LIPOPROTEIN"/>
    <property type="match status" value="1"/>
</dbReference>
<evidence type="ECO:0000313" key="7">
    <source>
        <dbReference type="EMBL" id="NYD21824.1"/>
    </source>
</evidence>
<dbReference type="AlphaFoldDB" id="A0A7Y9DJC3"/>
<dbReference type="GO" id="GO:1901678">
    <property type="term" value="P:iron coordination entity transport"/>
    <property type="evidence" value="ECO:0007669"/>
    <property type="project" value="UniProtKB-ARBA"/>
</dbReference>
<reference evidence="7 8" key="1">
    <citation type="submission" date="2020-07" db="EMBL/GenBank/DDBJ databases">
        <title>Sequencing the genomes of 1000 actinobacteria strains.</title>
        <authorList>
            <person name="Klenk H.-P."/>
        </authorList>
    </citation>
    <scope>NUCLEOTIDE SEQUENCE [LARGE SCALE GENOMIC DNA]</scope>
    <source>
        <strain evidence="7 8">DSM 7487</strain>
    </source>
</reference>
<comment type="similarity">
    <text evidence="2">Belongs to the bacterial solute-binding protein 8 family.</text>
</comment>
<protein>
    <submittedName>
        <fullName evidence="7">Iron complex transport system substrate-binding protein</fullName>
    </submittedName>
</protein>
<evidence type="ECO:0000256" key="2">
    <source>
        <dbReference type="ARBA" id="ARBA00008814"/>
    </source>
</evidence>
<dbReference type="Gene3D" id="3.40.50.1980">
    <property type="entry name" value="Nitrogenase molybdenum iron protein domain"/>
    <property type="match status" value="2"/>
</dbReference>
<organism evidence="7 8">
    <name type="scientific">Kineococcus aurantiacus</name>
    <dbReference type="NCBI Taxonomy" id="37633"/>
    <lineage>
        <taxon>Bacteria</taxon>
        <taxon>Bacillati</taxon>
        <taxon>Actinomycetota</taxon>
        <taxon>Actinomycetes</taxon>
        <taxon>Kineosporiales</taxon>
        <taxon>Kineosporiaceae</taxon>
        <taxon>Kineococcus</taxon>
    </lineage>
</organism>
<dbReference type="Proteomes" id="UP000521922">
    <property type="component" value="Unassembled WGS sequence"/>
</dbReference>
<proteinExistence type="inferred from homology"/>
<evidence type="ECO:0000256" key="3">
    <source>
        <dbReference type="ARBA" id="ARBA00022448"/>
    </source>
</evidence>
<name>A0A7Y9DJC3_9ACTN</name>
<feature type="signal peptide" evidence="5">
    <location>
        <begin position="1"/>
        <end position="28"/>
    </location>
</feature>
<dbReference type="EMBL" id="JACCBB010000001">
    <property type="protein sequence ID" value="NYD21824.1"/>
    <property type="molecule type" value="Genomic_DNA"/>
</dbReference>
<comment type="caution">
    <text evidence="7">The sequence shown here is derived from an EMBL/GenBank/DDBJ whole genome shotgun (WGS) entry which is preliminary data.</text>
</comment>
<dbReference type="CDD" id="cd01146">
    <property type="entry name" value="FhuD"/>
    <property type="match status" value="1"/>
</dbReference>
<dbReference type="PROSITE" id="PS50983">
    <property type="entry name" value="FE_B12_PBP"/>
    <property type="match status" value="1"/>
</dbReference>
<feature type="domain" description="Fe/B12 periplasmic-binding" evidence="6">
    <location>
        <begin position="63"/>
        <end position="333"/>
    </location>
</feature>
<evidence type="ECO:0000313" key="8">
    <source>
        <dbReference type="Proteomes" id="UP000521922"/>
    </source>
</evidence>
<dbReference type="InterPro" id="IPR002491">
    <property type="entry name" value="ABC_transptr_periplasmic_BD"/>
</dbReference>
<dbReference type="RefSeq" id="WP_179750391.1">
    <property type="nucleotide sequence ID" value="NZ_BAAAGN010000005.1"/>
</dbReference>
<dbReference type="PANTHER" id="PTHR30532:SF24">
    <property type="entry name" value="FERRIC ENTEROBACTIN-BINDING PERIPLASMIC PROTEIN FEPB"/>
    <property type="match status" value="1"/>
</dbReference>
<dbReference type="GO" id="GO:0030288">
    <property type="term" value="C:outer membrane-bounded periplasmic space"/>
    <property type="evidence" value="ECO:0007669"/>
    <property type="project" value="TreeGrafter"/>
</dbReference>
<evidence type="ECO:0000259" key="6">
    <source>
        <dbReference type="PROSITE" id="PS50983"/>
    </source>
</evidence>
<evidence type="ECO:0000256" key="1">
    <source>
        <dbReference type="ARBA" id="ARBA00004196"/>
    </source>
</evidence>
<keyword evidence="3" id="KW-0813">Transport</keyword>
<feature type="chain" id="PRO_5031558747" evidence="5">
    <location>
        <begin position="29"/>
        <end position="341"/>
    </location>
</feature>
<evidence type="ECO:0000256" key="5">
    <source>
        <dbReference type="SAM" id="SignalP"/>
    </source>
</evidence>
<dbReference type="InterPro" id="IPR051313">
    <property type="entry name" value="Bact_iron-sidero_bind"/>
</dbReference>
<dbReference type="PANTHER" id="PTHR30532">
    <property type="entry name" value="IRON III DICITRATE-BINDING PERIPLASMIC PROTEIN"/>
    <property type="match status" value="1"/>
</dbReference>
<sequence length="341" mass="35414">MPTTRRTLLATLPLIALVSACGSSEQTAADPAATGTSTAAAGAFPVSLTHALGTTTVESAPQRVVCLGWGSQEAVWALGGQVVGIPEVTYGGLDDGTLPWWEGHFDAATTTFLPNPTSGDLPFEQITALTPDLILAVYSGITADDYATLSKIAPTVAYPDQPWLTTWQDQVRLVGQALGRTDEATALVASTEADLADRAKTSPVLAGKTFSYAYATAEGLSVYLPGDPRVDMLHELGLVDAPGIAALAAQASTFYAEVAKERVRDLDSDLVVGYGGLTRDQLLADPVYATMPAVASGAVAWLDDPTLVTATSATVLSLPWLLDRLVPLLETAAQQAPATGS</sequence>